<proteinExistence type="predicted"/>
<organism evidence="2 3">
    <name type="scientific">Sulfobacillus benefaciens</name>
    <dbReference type="NCBI Taxonomy" id="453960"/>
    <lineage>
        <taxon>Bacteria</taxon>
        <taxon>Bacillati</taxon>
        <taxon>Bacillota</taxon>
        <taxon>Clostridia</taxon>
        <taxon>Eubacteriales</taxon>
        <taxon>Clostridiales Family XVII. Incertae Sedis</taxon>
        <taxon>Sulfobacillus</taxon>
    </lineage>
</organism>
<accession>A0A2T2XI23</accession>
<dbReference type="Gene3D" id="3.30.300.130">
    <property type="entry name" value="Fe-S cluster assembly (FSCA)"/>
    <property type="match status" value="1"/>
</dbReference>
<dbReference type="PANTHER" id="PTHR42831:SF1">
    <property type="entry name" value="FE-S PROTEIN MATURATION AUXILIARY FACTOR YITW"/>
    <property type="match status" value="1"/>
</dbReference>
<evidence type="ECO:0000313" key="2">
    <source>
        <dbReference type="EMBL" id="PSR34107.1"/>
    </source>
</evidence>
<evidence type="ECO:0000259" key="1">
    <source>
        <dbReference type="Pfam" id="PF01883"/>
    </source>
</evidence>
<dbReference type="AlphaFoldDB" id="A0A2T2XI23"/>
<dbReference type="EMBL" id="PXYW01000012">
    <property type="protein sequence ID" value="PSR34107.1"/>
    <property type="molecule type" value="Genomic_DNA"/>
</dbReference>
<name>A0A2T2XI23_9FIRM</name>
<gene>
    <name evidence="2" type="ORF">C7B46_06825</name>
</gene>
<dbReference type="SUPFAM" id="SSF117916">
    <property type="entry name" value="Fe-S cluster assembly (FSCA) domain-like"/>
    <property type="match status" value="1"/>
</dbReference>
<reference evidence="2 3" key="1">
    <citation type="journal article" date="2014" name="BMC Genomics">
        <title>Comparison of environmental and isolate Sulfobacillus genomes reveals diverse carbon, sulfur, nitrogen, and hydrogen metabolisms.</title>
        <authorList>
            <person name="Justice N.B."/>
            <person name="Norman A."/>
            <person name="Brown C.T."/>
            <person name="Singh A."/>
            <person name="Thomas B.C."/>
            <person name="Banfield J.F."/>
        </authorList>
    </citation>
    <scope>NUCLEOTIDE SEQUENCE [LARGE SCALE GENOMIC DNA]</scope>
    <source>
        <strain evidence="2">AMDSBA4</strain>
    </source>
</reference>
<dbReference type="InterPro" id="IPR052339">
    <property type="entry name" value="Fe-S_Maturation_MIP18"/>
</dbReference>
<protein>
    <submittedName>
        <fullName evidence="2">Benzoyl-CoA oxygenase</fullName>
    </submittedName>
</protein>
<evidence type="ECO:0000313" key="3">
    <source>
        <dbReference type="Proteomes" id="UP000242972"/>
    </source>
</evidence>
<sequence length="111" mass="12627">MGGRSVDNLTELDPIVEALKTVLDPHFQLSVLDMGMIRGINGDNGVWRVDLAYPCLACPAWDDIQDQICTRLMRLPQVSQVDVVVDWNAQWTKADISDSGKRWIRRRGYQL</sequence>
<feature type="domain" description="MIP18 family-like" evidence="1">
    <location>
        <begin position="15"/>
        <end position="83"/>
    </location>
</feature>
<dbReference type="Pfam" id="PF01883">
    <property type="entry name" value="FeS_assembly_P"/>
    <property type="match status" value="1"/>
</dbReference>
<dbReference type="InterPro" id="IPR034904">
    <property type="entry name" value="FSCA_dom_sf"/>
</dbReference>
<dbReference type="PANTHER" id="PTHR42831">
    <property type="entry name" value="FE-S PROTEIN MATURATION AUXILIARY FACTOR YITW"/>
    <property type="match status" value="1"/>
</dbReference>
<dbReference type="Proteomes" id="UP000242972">
    <property type="component" value="Unassembled WGS sequence"/>
</dbReference>
<dbReference type="InterPro" id="IPR002744">
    <property type="entry name" value="MIP18-like"/>
</dbReference>
<comment type="caution">
    <text evidence="2">The sequence shown here is derived from an EMBL/GenBank/DDBJ whole genome shotgun (WGS) entry which is preliminary data.</text>
</comment>